<feature type="compositionally biased region" description="Low complexity" evidence="3">
    <location>
        <begin position="1550"/>
        <end position="1565"/>
    </location>
</feature>
<feature type="region of interest" description="Disordered" evidence="3">
    <location>
        <begin position="240"/>
        <end position="521"/>
    </location>
</feature>
<feature type="compositionally biased region" description="Low complexity" evidence="3">
    <location>
        <begin position="359"/>
        <end position="383"/>
    </location>
</feature>
<feature type="compositionally biased region" description="Pro residues" evidence="3">
    <location>
        <begin position="443"/>
        <end position="455"/>
    </location>
</feature>
<feature type="region of interest" description="Disordered" evidence="3">
    <location>
        <begin position="785"/>
        <end position="828"/>
    </location>
</feature>
<evidence type="ECO:0000313" key="5">
    <source>
        <dbReference type="EMBL" id="KCV71873.1"/>
    </source>
</evidence>
<feature type="compositionally biased region" description="Low complexity" evidence="3">
    <location>
        <begin position="618"/>
        <end position="631"/>
    </location>
</feature>
<gene>
    <name evidence="5" type="ORF">H696_01284</name>
</gene>
<feature type="domain" description="DH" evidence="4">
    <location>
        <begin position="889"/>
        <end position="1100"/>
    </location>
</feature>
<feature type="compositionally biased region" description="Low complexity" evidence="3">
    <location>
        <begin position="485"/>
        <end position="501"/>
    </location>
</feature>
<feature type="region of interest" description="Disordered" evidence="3">
    <location>
        <begin position="1"/>
        <end position="20"/>
    </location>
</feature>
<feature type="region of interest" description="Disordered" evidence="3">
    <location>
        <begin position="1462"/>
        <end position="1566"/>
    </location>
</feature>
<feature type="compositionally biased region" description="Low complexity" evidence="3">
    <location>
        <begin position="422"/>
        <end position="431"/>
    </location>
</feature>
<dbReference type="Proteomes" id="UP000030693">
    <property type="component" value="Unassembled WGS sequence"/>
</dbReference>
<dbReference type="Pfam" id="PF00621">
    <property type="entry name" value="RhoGEF"/>
    <property type="match status" value="1"/>
</dbReference>
<dbReference type="eggNOG" id="KOG4305">
    <property type="taxonomic scope" value="Eukaryota"/>
</dbReference>
<feature type="compositionally biased region" description="Low complexity" evidence="3">
    <location>
        <begin position="1462"/>
        <end position="1472"/>
    </location>
</feature>
<evidence type="ECO:0000256" key="2">
    <source>
        <dbReference type="ARBA" id="ARBA00022490"/>
    </source>
</evidence>
<dbReference type="SMART" id="SM00325">
    <property type="entry name" value="RhoGEF"/>
    <property type="match status" value="1"/>
</dbReference>
<dbReference type="PANTHER" id="PTHR46006">
    <property type="entry name" value="RHO GUANINE NUCLEOTIDE EXCHANGE FACTOR AT 64C, ISOFORM A"/>
    <property type="match status" value="1"/>
</dbReference>
<feature type="compositionally biased region" description="Low complexity" evidence="3">
    <location>
        <begin position="240"/>
        <end position="271"/>
    </location>
</feature>
<feature type="compositionally biased region" description="Gly residues" evidence="3">
    <location>
        <begin position="818"/>
        <end position="827"/>
    </location>
</feature>
<dbReference type="OrthoDB" id="1716625at2759"/>
<feature type="compositionally biased region" description="Low complexity" evidence="3">
    <location>
        <begin position="1427"/>
        <end position="1436"/>
    </location>
</feature>
<reference evidence="5" key="1">
    <citation type="submission" date="2013-04" db="EMBL/GenBank/DDBJ databases">
        <title>The Genome Sequence of Fonticula alba ATCC 38817.</title>
        <authorList>
            <consortium name="The Broad Institute Genomics Platform"/>
            <person name="Russ C."/>
            <person name="Cuomo C."/>
            <person name="Burger G."/>
            <person name="Gray M.W."/>
            <person name="Holland P.W.H."/>
            <person name="King N."/>
            <person name="Lang F.B.F."/>
            <person name="Roger A.J."/>
            <person name="Ruiz-Trillo I."/>
            <person name="Brown M."/>
            <person name="Walker B."/>
            <person name="Young S."/>
            <person name="Zeng Q."/>
            <person name="Gargeya S."/>
            <person name="Fitzgerald M."/>
            <person name="Haas B."/>
            <person name="Abouelleil A."/>
            <person name="Allen A.W."/>
            <person name="Alvarado L."/>
            <person name="Arachchi H.M."/>
            <person name="Berlin A.M."/>
            <person name="Chapman S.B."/>
            <person name="Gainer-Dewar J."/>
            <person name="Goldberg J."/>
            <person name="Griggs A."/>
            <person name="Gujja S."/>
            <person name="Hansen M."/>
            <person name="Howarth C."/>
            <person name="Imamovic A."/>
            <person name="Ireland A."/>
            <person name="Larimer J."/>
            <person name="McCowan C."/>
            <person name="Murphy C."/>
            <person name="Pearson M."/>
            <person name="Poon T.W."/>
            <person name="Priest M."/>
            <person name="Roberts A."/>
            <person name="Saif S."/>
            <person name="Shea T."/>
            <person name="Sisk P."/>
            <person name="Sykes S."/>
            <person name="Wortman J."/>
            <person name="Nusbaum C."/>
            <person name="Birren B."/>
        </authorList>
    </citation>
    <scope>NUCLEOTIDE SEQUENCE [LARGE SCALE GENOMIC DNA]</scope>
    <source>
        <strain evidence="5">ATCC 38817</strain>
    </source>
</reference>
<feature type="region of interest" description="Disordered" evidence="3">
    <location>
        <begin position="1427"/>
        <end position="1450"/>
    </location>
</feature>
<evidence type="ECO:0000313" key="6">
    <source>
        <dbReference type="Proteomes" id="UP000030693"/>
    </source>
</evidence>
<dbReference type="SUPFAM" id="SSF48065">
    <property type="entry name" value="DBL homology domain (DH-domain)"/>
    <property type="match status" value="1"/>
</dbReference>
<dbReference type="PROSITE" id="PS50010">
    <property type="entry name" value="DH_2"/>
    <property type="match status" value="1"/>
</dbReference>
<dbReference type="GO" id="GO:0005737">
    <property type="term" value="C:cytoplasm"/>
    <property type="evidence" value="ECO:0007669"/>
    <property type="project" value="UniProtKB-SubCell"/>
</dbReference>
<feature type="region of interest" description="Disordered" evidence="3">
    <location>
        <begin position="1723"/>
        <end position="1746"/>
    </location>
</feature>
<feature type="region of interest" description="Disordered" evidence="3">
    <location>
        <begin position="540"/>
        <end position="647"/>
    </location>
</feature>
<organism evidence="5">
    <name type="scientific">Fonticula alba</name>
    <name type="common">Slime mold</name>
    <dbReference type="NCBI Taxonomy" id="691883"/>
    <lineage>
        <taxon>Eukaryota</taxon>
        <taxon>Rotosphaerida</taxon>
        <taxon>Fonticulaceae</taxon>
        <taxon>Fonticula</taxon>
    </lineage>
</organism>
<sequence length="1846" mass="189671">MRRMRASATGRPGAGAAGYSSMTAARKSLKTSENQGHEASTLVWLKHVLTESQIAGEMDQCFRTRAGSSAEEVCIDLETDFWQTILRGVLLCALLECLLGRLSFPRPAECATFTWVARPRSIVEYYSNINEFRATFQRLLQQRCPAIHQAPPGSSPLNDDADRPYYWDHPSILSCDVTLYTEAANPSSRSSEAARYHVIKTINMMRFFMEQLSEIFADVDRSGPTPVAVPRSLANLFGPAADASPASPPAARSVATSSATAESAAPEESSPGQTPSQSVPTKAPTPGDAATPPSPTVGPELDAAIGGPSSGFAAGAPPSAAPEESSPGQTPSQSVPTKAPTPGDAATPPSPTVGPELDAAIGGPSSGFAAGAPPVAPAAAAPSDTSLETCPESAAAAATPSEGGLALGDPPRPPPAADEEPTANPAADPAPSTSDMLSSTPAPGAPAEPAVPPAMPDAVPDAVPEDTSPGEALDASPAENVSPSDLAAPMPDAVPDAVPEDTSPGEALDASPAENVSPSDLAARLDQAFSFVSTIMEIADADVTDSPGPPAPPAAEQPSAQPSDGSPMGDPSVPVLPQIASMSAGKLRRISLPPSRLAPPSVPINLSGTAISEDDSSSSDGDYSDSSGDSDTPPDMAGLELDAAHWPEPPSAGAVVFATAAIGARGSTPEQPLLSLGPGDFIRVQEPPAKATPPAAAGWAFGRQMCANAFPPGAAWAAECVGFLQQPPGSQEASMPASATELLVAHRPAGFFPLAAVRRLADRALVRLSTEAELERDIRTQADAVLPESLRPGTPAVGTLIDQPSRSTSSKRPKKPASGGGSIGPAAGGTLRPIVVRHTAADSPGADLPGGSVGNVAAQPPCALSQSHVLWRDTVDPALAEALPRDALRRQEAIFELVRTEGSYLRDLLVLELYFQRPLRQVGLLSLQDPVAGQAAGMPAGHLAPDGRLPQTRLFGQLAVLRDISARLYGRLRAAALACPLVDVLAPAIRPILPLFRAYVAHCSGTPAALALVAALRAGEYGSRAADALRGLDGAAFLPGSPARGLALSSFLLTPAQRVCKYPLLLREILRYTPEGHPDQAALVDILQQMTDIVNMVNEEKRALEAAERLVAFERRFAKLGQADSFLPGPGFGGGPAGQRRRIIHSVHSVFVAAPPPGGMGPASKRRSASLVDSHRRRGLFGERVEPALVGEPRAIYILDDLLVVVRAVLGSGSGAGGAGGSLSGGSLSAATGASLGAVAGAAATGGGSSSGLAGAVSGVHPNSLLDGPPAEQLPGGPARLELVARWPLARVEAIPLPGDVSGTAMIISLLPSVLLSKATPDIIEEVDGDPMSSFLSKLSGDFQSRPMVFLATRTPEQRNALFEDISTNLIELLKNRDPDTLSFASYLGLGEMAETYCSPVEEASAGSATGGAPSVHLSSSSASLSSVASSQSGHSVSGGAGGSVRGLSTSGGTSILRTLSLSSSTRMSASRSRPHILADTFEQPRARALSTNSSNEEGPALAMGARDPPPASAAPAAGQLLLPPTGMAGGLSRTGSVDRGPGGAGGGHLSPSPSHHSFRSSGLSIHSASGAGEYSPPLALADALFTLRPDGPGLPAYLAEFLQSDVSLCRALPSSRPSVSFASLESMAFPRTVDASSKLDASDPFSLPSFNVLGAVRRTGVKNRFQRLTASAGFAFEVSIFEPALNVLLPVQGEPPAQRCVYKTFEDFFQLHFTLSSRCGSGRSEGGPGAGAVAPASPSAQDSGRSPELLALLSGTQHLSSFGHFAHLPLPQVPQQSTLTSETVLEEMLEELNRYAHRVVLAIQLALHVAVARAPAGAQPEIPDWLLTAITLVREFCDADGAQLR</sequence>
<dbReference type="GO" id="GO:0005085">
    <property type="term" value="F:guanyl-nucleotide exchange factor activity"/>
    <property type="evidence" value="ECO:0007669"/>
    <property type="project" value="InterPro"/>
</dbReference>
<dbReference type="CDD" id="cd00160">
    <property type="entry name" value="RhoGEF"/>
    <property type="match status" value="1"/>
</dbReference>
<feature type="compositionally biased region" description="Low complexity" evidence="3">
    <location>
        <begin position="306"/>
        <end position="328"/>
    </location>
</feature>
<dbReference type="STRING" id="691883.A0A058ZD65"/>
<dbReference type="PANTHER" id="PTHR46006:SF6">
    <property type="entry name" value="INTERSECTIN-2 ISOFORM X1"/>
    <property type="match status" value="1"/>
</dbReference>
<feature type="compositionally biased region" description="Low complexity" evidence="3">
    <location>
        <begin position="1732"/>
        <end position="1741"/>
    </location>
</feature>
<dbReference type="InterPro" id="IPR051480">
    <property type="entry name" value="Endocytic_GEF_Adapter"/>
</dbReference>
<feature type="compositionally biased region" description="Low complexity" evidence="3">
    <location>
        <begin position="456"/>
        <end position="466"/>
    </location>
</feature>
<dbReference type="RefSeq" id="XP_009493451.1">
    <property type="nucleotide sequence ID" value="XM_009495176.1"/>
</dbReference>
<dbReference type="InterPro" id="IPR000219">
    <property type="entry name" value="DH_dom"/>
</dbReference>
<feature type="compositionally biased region" description="Low complexity" evidence="3">
    <location>
        <begin position="1514"/>
        <end position="1525"/>
    </location>
</feature>
<dbReference type="GO" id="GO:0035025">
    <property type="term" value="P:positive regulation of Rho protein signal transduction"/>
    <property type="evidence" value="ECO:0007669"/>
    <property type="project" value="TreeGrafter"/>
</dbReference>
<dbReference type="GeneID" id="20526009"/>
<dbReference type="EMBL" id="KB932202">
    <property type="protein sequence ID" value="KCV71873.1"/>
    <property type="molecule type" value="Genomic_DNA"/>
</dbReference>
<evidence type="ECO:0000259" key="4">
    <source>
        <dbReference type="PROSITE" id="PS50010"/>
    </source>
</evidence>
<evidence type="ECO:0000256" key="3">
    <source>
        <dbReference type="SAM" id="MobiDB-lite"/>
    </source>
</evidence>
<accession>A0A058ZD65</accession>
<dbReference type="OMA" id="QHEIFTH"/>
<protein>
    <recommendedName>
        <fullName evidence="4">DH domain-containing protein</fullName>
    </recommendedName>
</protein>
<dbReference type="InterPro" id="IPR035899">
    <property type="entry name" value="DBL_dom_sf"/>
</dbReference>
<evidence type="ECO:0000256" key="1">
    <source>
        <dbReference type="ARBA" id="ARBA00004496"/>
    </source>
</evidence>
<dbReference type="Gene3D" id="1.20.900.10">
    <property type="entry name" value="Dbl homology (DH) domain"/>
    <property type="match status" value="1"/>
</dbReference>
<keyword evidence="6" id="KW-1185">Reference proteome</keyword>
<keyword evidence="2" id="KW-0963">Cytoplasm</keyword>
<name>A0A058ZD65_FONAL</name>
<proteinExistence type="predicted"/>
<comment type="subcellular location">
    <subcellularLocation>
        <location evidence="1">Cytoplasm</location>
    </subcellularLocation>
</comment>